<dbReference type="PANTHER" id="PTHR43415:SF3">
    <property type="entry name" value="GNAT-FAMILY ACETYLTRANSFERASE"/>
    <property type="match status" value="1"/>
</dbReference>
<feature type="compositionally biased region" description="Low complexity" evidence="1">
    <location>
        <begin position="87"/>
        <end position="98"/>
    </location>
</feature>
<feature type="domain" description="N-acetyltransferase" evidence="2">
    <location>
        <begin position="81"/>
        <end position="228"/>
    </location>
</feature>
<dbReference type="SUPFAM" id="SSF55729">
    <property type="entry name" value="Acyl-CoA N-acyltransferases (Nat)"/>
    <property type="match status" value="1"/>
</dbReference>
<feature type="compositionally biased region" description="Polar residues" evidence="1">
    <location>
        <begin position="102"/>
        <end position="117"/>
    </location>
</feature>
<reference evidence="3" key="1">
    <citation type="journal article" date="2023" name="Mol. Phylogenet. Evol.">
        <title>Genome-scale phylogeny and comparative genomics of the fungal order Sordariales.</title>
        <authorList>
            <person name="Hensen N."/>
            <person name="Bonometti L."/>
            <person name="Westerberg I."/>
            <person name="Brannstrom I.O."/>
            <person name="Guillou S."/>
            <person name="Cros-Aarteil S."/>
            <person name="Calhoun S."/>
            <person name="Haridas S."/>
            <person name="Kuo A."/>
            <person name="Mondo S."/>
            <person name="Pangilinan J."/>
            <person name="Riley R."/>
            <person name="LaButti K."/>
            <person name="Andreopoulos B."/>
            <person name="Lipzen A."/>
            <person name="Chen C."/>
            <person name="Yan M."/>
            <person name="Daum C."/>
            <person name="Ng V."/>
            <person name="Clum A."/>
            <person name="Steindorff A."/>
            <person name="Ohm R.A."/>
            <person name="Martin F."/>
            <person name="Silar P."/>
            <person name="Natvig D.O."/>
            <person name="Lalanne C."/>
            <person name="Gautier V."/>
            <person name="Ament-Velasquez S.L."/>
            <person name="Kruys A."/>
            <person name="Hutchinson M.I."/>
            <person name="Powell A.J."/>
            <person name="Barry K."/>
            <person name="Miller A.N."/>
            <person name="Grigoriev I.V."/>
            <person name="Debuchy R."/>
            <person name="Gladieux P."/>
            <person name="Hiltunen Thoren M."/>
            <person name="Johannesson H."/>
        </authorList>
    </citation>
    <scope>NUCLEOTIDE SEQUENCE</scope>
    <source>
        <strain evidence="3">CBS 118394</strain>
    </source>
</reference>
<evidence type="ECO:0000259" key="2">
    <source>
        <dbReference type="PROSITE" id="PS51186"/>
    </source>
</evidence>
<dbReference type="GO" id="GO:0016747">
    <property type="term" value="F:acyltransferase activity, transferring groups other than amino-acyl groups"/>
    <property type="evidence" value="ECO:0007669"/>
    <property type="project" value="InterPro"/>
</dbReference>
<protein>
    <submittedName>
        <fullName evidence="3">Acyl-CoA N-acyltransferase</fullName>
    </submittedName>
</protein>
<dbReference type="Gene3D" id="3.40.630.30">
    <property type="match status" value="1"/>
</dbReference>
<gene>
    <name evidence="3" type="ORF">B0H66DRAFT_636666</name>
</gene>
<dbReference type="PROSITE" id="PS51186">
    <property type="entry name" value="GNAT"/>
    <property type="match status" value="1"/>
</dbReference>
<dbReference type="Pfam" id="PF00583">
    <property type="entry name" value="Acetyltransf_1"/>
    <property type="match status" value="1"/>
</dbReference>
<evidence type="ECO:0000313" key="3">
    <source>
        <dbReference type="EMBL" id="KAK3325203.1"/>
    </source>
</evidence>
<evidence type="ECO:0000313" key="4">
    <source>
        <dbReference type="Proteomes" id="UP001283341"/>
    </source>
</evidence>
<dbReference type="InterPro" id="IPR016181">
    <property type="entry name" value="Acyl_CoA_acyltransferase"/>
</dbReference>
<organism evidence="3 4">
    <name type="scientific">Apodospora peruviana</name>
    <dbReference type="NCBI Taxonomy" id="516989"/>
    <lineage>
        <taxon>Eukaryota</taxon>
        <taxon>Fungi</taxon>
        <taxon>Dikarya</taxon>
        <taxon>Ascomycota</taxon>
        <taxon>Pezizomycotina</taxon>
        <taxon>Sordariomycetes</taxon>
        <taxon>Sordariomycetidae</taxon>
        <taxon>Sordariales</taxon>
        <taxon>Lasiosphaeriaceae</taxon>
        <taxon>Apodospora</taxon>
    </lineage>
</organism>
<dbReference type="InterPro" id="IPR000182">
    <property type="entry name" value="GNAT_dom"/>
</dbReference>
<proteinExistence type="predicted"/>
<feature type="region of interest" description="Disordered" evidence="1">
    <location>
        <begin position="85"/>
        <end position="126"/>
    </location>
</feature>
<name>A0AAE0MB52_9PEZI</name>
<dbReference type="PANTHER" id="PTHR43415">
    <property type="entry name" value="SPERMIDINE N(1)-ACETYLTRANSFERASE"/>
    <property type="match status" value="1"/>
</dbReference>
<dbReference type="AlphaFoldDB" id="A0AAE0MB52"/>
<comment type="caution">
    <text evidence="3">The sequence shown here is derived from an EMBL/GenBank/DDBJ whole genome shotgun (WGS) entry which is preliminary data.</text>
</comment>
<evidence type="ECO:0000256" key="1">
    <source>
        <dbReference type="SAM" id="MobiDB-lite"/>
    </source>
</evidence>
<reference evidence="3" key="2">
    <citation type="submission" date="2023-06" db="EMBL/GenBank/DDBJ databases">
        <authorList>
            <consortium name="Lawrence Berkeley National Laboratory"/>
            <person name="Haridas S."/>
            <person name="Hensen N."/>
            <person name="Bonometti L."/>
            <person name="Westerberg I."/>
            <person name="Brannstrom I.O."/>
            <person name="Guillou S."/>
            <person name="Cros-Aarteil S."/>
            <person name="Calhoun S."/>
            <person name="Kuo A."/>
            <person name="Mondo S."/>
            <person name="Pangilinan J."/>
            <person name="Riley R."/>
            <person name="Labutti K."/>
            <person name="Andreopoulos B."/>
            <person name="Lipzen A."/>
            <person name="Chen C."/>
            <person name="Yanf M."/>
            <person name="Daum C."/>
            <person name="Ng V."/>
            <person name="Clum A."/>
            <person name="Steindorff A."/>
            <person name="Ohm R."/>
            <person name="Martin F."/>
            <person name="Silar P."/>
            <person name="Natvig D."/>
            <person name="Lalanne C."/>
            <person name="Gautier V."/>
            <person name="Ament-Velasquez S.L."/>
            <person name="Kruys A."/>
            <person name="Hutchinson M.I."/>
            <person name="Powell A.J."/>
            <person name="Barry K."/>
            <person name="Miller A.N."/>
            <person name="Grigoriev I.V."/>
            <person name="Debuchy R."/>
            <person name="Gladieux P."/>
            <person name="Thoren M.H."/>
            <person name="Johannesson H."/>
        </authorList>
    </citation>
    <scope>NUCLEOTIDE SEQUENCE</scope>
    <source>
        <strain evidence="3">CBS 118394</strain>
    </source>
</reference>
<accession>A0AAE0MB52</accession>
<sequence>MASSSADDDKKHYNLSLLNAWKSERLVYRAVEEDDADKAFISIAMNGDPVSVSMGSFRMCAPGSLADASKFYEWTKNNPLRVLVCLPPSSTSPETSSDTKMDTSSPKDNSQDNNLGSRGSGAKEDKPKPIGLVLLFEPKGVEGRHHRSAMLGISLIPGYRGKGYGGEAANWAVDWGFMRGNFHRIGLTAFGHNPRAIRCYQKLGFVEEGRIREAIWHERKWYDEVNFGMLESEWEKLRGFRQED</sequence>
<keyword evidence="4" id="KW-1185">Reference proteome</keyword>
<dbReference type="EMBL" id="JAUEDM010000002">
    <property type="protein sequence ID" value="KAK3325203.1"/>
    <property type="molecule type" value="Genomic_DNA"/>
</dbReference>
<dbReference type="CDD" id="cd04301">
    <property type="entry name" value="NAT_SF"/>
    <property type="match status" value="1"/>
</dbReference>
<dbReference type="Proteomes" id="UP001283341">
    <property type="component" value="Unassembled WGS sequence"/>
</dbReference>